<keyword evidence="2" id="KW-0472">Membrane</keyword>
<feature type="region of interest" description="Disordered" evidence="1">
    <location>
        <begin position="58"/>
        <end position="88"/>
    </location>
</feature>
<evidence type="ECO:0000313" key="4">
    <source>
        <dbReference type="Proteomes" id="UP001281003"/>
    </source>
</evidence>
<protein>
    <submittedName>
        <fullName evidence="3">Uncharacterized protein</fullName>
    </submittedName>
</protein>
<feature type="transmembrane region" description="Helical" evidence="2">
    <location>
        <begin position="7"/>
        <end position="25"/>
    </location>
</feature>
<evidence type="ECO:0000256" key="2">
    <source>
        <dbReference type="SAM" id="Phobius"/>
    </source>
</evidence>
<keyword evidence="2" id="KW-0812">Transmembrane</keyword>
<proteinExistence type="predicted"/>
<reference evidence="3" key="1">
    <citation type="journal article" date="2023" name="Mol. Phylogenet. Evol.">
        <title>Genome-scale phylogeny and comparative genomics of the fungal order Sordariales.</title>
        <authorList>
            <person name="Hensen N."/>
            <person name="Bonometti L."/>
            <person name="Westerberg I."/>
            <person name="Brannstrom I.O."/>
            <person name="Guillou S."/>
            <person name="Cros-Aarteil S."/>
            <person name="Calhoun S."/>
            <person name="Haridas S."/>
            <person name="Kuo A."/>
            <person name="Mondo S."/>
            <person name="Pangilinan J."/>
            <person name="Riley R."/>
            <person name="LaButti K."/>
            <person name="Andreopoulos B."/>
            <person name="Lipzen A."/>
            <person name="Chen C."/>
            <person name="Yan M."/>
            <person name="Daum C."/>
            <person name="Ng V."/>
            <person name="Clum A."/>
            <person name="Steindorff A."/>
            <person name="Ohm R.A."/>
            <person name="Martin F."/>
            <person name="Silar P."/>
            <person name="Natvig D.O."/>
            <person name="Lalanne C."/>
            <person name="Gautier V."/>
            <person name="Ament-Velasquez S.L."/>
            <person name="Kruys A."/>
            <person name="Hutchinson M.I."/>
            <person name="Powell A.J."/>
            <person name="Barry K."/>
            <person name="Miller A.N."/>
            <person name="Grigoriev I.V."/>
            <person name="Debuchy R."/>
            <person name="Gladieux P."/>
            <person name="Hiltunen Thoren M."/>
            <person name="Johannesson H."/>
        </authorList>
    </citation>
    <scope>NUCLEOTIDE SEQUENCE</scope>
    <source>
        <strain evidence="3">FGSC 1904</strain>
    </source>
</reference>
<sequence>MGSTWEIKFWWSAMSGCLVLSLLWMRMMGNRRGLCLTHRREDDLDQVGVPFRCISNESHEQLGGGMKGKGDEKQRRHRSMMRDVEMTR</sequence>
<organism evidence="3 4">
    <name type="scientific">Sordaria brevicollis</name>
    <dbReference type="NCBI Taxonomy" id="83679"/>
    <lineage>
        <taxon>Eukaryota</taxon>
        <taxon>Fungi</taxon>
        <taxon>Dikarya</taxon>
        <taxon>Ascomycota</taxon>
        <taxon>Pezizomycotina</taxon>
        <taxon>Sordariomycetes</taxon>
        <taxon>Sordariomycetidae</taxon>
        <taxon>Sordariales</taxon>
        <taxon>Sordariaceae</taxon>
        <taxon>Sordaria</taxon>
    </lineage>
</organism>
<dbReference type="EMBL" id="JAUTDP010000004">
    <property type="protein sequence ID" value="KAK3400046.1"/>
    <property type="molecule type" value="Genomic_DNA"/>
</dbReference>
<dbReference type="AlphaFoldDB" id="A0AAE0PHK9"/>
<keyword evidence="4" id="KW-1185">Reference proteome</keyword>
<keyword evidence="2" id="KW-1133">Transmembrane helix</keyword>
<gene>
    <name evidence="3" type="ORF">B0T20DRAFT_175322</name>
</gene>
<accession>A0AAE0PHK9</accession>
<evidence type="ECO:0000256" key="1">
    <source>
        <dbReference type="SAM" id="MobiDB-lite"/>
    </source>
</evidence>
<feature type="compositionally biased region" description="Basic and acidic residues" evidence="1">
    <location>
        <begin position="68"/>
        <end position="88"/>
    </location>
</feature>
<name>A0AAE0PHK9_SORBR</name>
<dbReference type="Proteomes" id="UP001281003">
    <property type="component" value="Unassembled WGS sequence"/>
</dbReference>
<comment type="caution">
    <text evidence="3">The sequence shown here is derived from an EMBL/GenBank/DDBJ whole genome shotgun (WGS) entry which is preliminary data.</text>
</comment>
<evidence type="ECO:0000313" key="3">
    <source>
        <dbReference type="EMBL" id="KAK3400046.1"/>
    </source>
</evidence>
<reference evidence="3" key="2">
    <citation type="submission" date="2023-07" db="EMBL/GenBank/DDBJ databases">
        <authorList>
            <consortium name="Lawrence Berkeley National Laboratory"/>
            <person name="Haridas S."/>
            <person name="Hensen N."/>
            <person name="Bonometti L."/>
            <person name="Westerberg I."/>
            <person name="Brannstrom I.O."/>
            <person name="Guillou S."/>
            <person name="Cros-Aarteil S."/>
            <person name="Calhoun S."/>
            <person name="Kuo A."/>
            <person name="Mondo S."/>
            <person name="Pangilinan J."/>
            <person name="Riley R."/>
            <person name="LaButti K."/>
            <person name="Andreopoulos B."/>
            <person name="Lipzen A."/>
            <person name="Chen C."/>
            <person name="Yanf M."/>
            <person name="Daum C."/>
            <person name="Ng V."/>
            <person name="Clum A."/>
            <person name="Steindorff A."/>
            <person name="Ohm R."/>
            <person name="Martin F."/>
            <person name="Silar P."/>
            <person name="Natvig D."/>
            <person name="Lalanne C."/>
            <person name="Gautier V."/>
            <person name="Ament-velasquez S.L."/>
            <person name="Kruys A."/>
            <person name="Hutchinson M.I."/>
            <person name="Powell A.J."/>
            <person name="Barry K."/>
            <person name="Miller A.N."/>
            <person name="Grigoriev I.V."/>
            <person name="Debuchy R."/>
            <person name="Gladieux P."/>
            <person name="Thoren M.H."/>
            <person name="Johannesson H."/>
        </authorList>
    </citation>
    <scope>NUCLEOTIDE SEQUENCE</scope>
    <source>
        <strain evidence="3">FGSC 1904</strain>
    </source>
</reference>